<dbReference type="PANTHER" id="PTHR35613">
    <property type="entry name" value="C-TYPE LECTIN DOMAIN-CONTAINING PROTEIN"/>
    <property type="match status" value="1"/>
</dbReference>
<evidence type="ECO:0000313" key="3">
    <source>
        <dbReference type="EMBL" id="CCD19383.1"/>
    </source>
</evidence>
<dbReference type="AlphaFoldDB" id="F9WPA8"/>
<feature type="chain" id="PRO_5003389399" description="C-type lectin domain-containing protein" evidence="2">
    <location>
        <begin position="39"/>
        <end position="184"/>
    </location>
</feature>
<protein>
    <recommendedName>
        <fullName evidence="5">C-type lectin domain-containing protein</fullName>
    </recommendedName>
</protein>
<evidence type="ECO:0000313" key="4">
    <source>
        <dbReference type="Proteomes" id="UP000009027"/>
    </source>
</evidence>
<dbReference type="Proteomes" id="UP000009027">
    <property type="component" value="Unassembled WGS sequence"/>
</dbReference>
<keyword evidence="2" id="KW-0732">Signal</keyword>
<evidence type="ECO:0000256" key="2">
    <source>
        <dbReference type="SAM" id="SignalP"/>
    </source>
</evidence>
<organism evidence="3 4">
    <name type="scientific">Trypanosoma vivax (strain Y486)</name>
    <dbReference type="NCBI Taxonomy" id="1055687"/>
    <lineage>
        <taxon>Eukaryota</taxon>
        <taxon>Discoba</taxon>
        <taxon>Euglenozoa</taxon>
        <taxon>Kinetoplastea</taxon>
        <taxon>Metakinetoplastina</taxon>
        <taxon>Trypanosomatida</taxon>
        <taxon>Trypanosomatidae</taxon>
        <taxon>Trypanosoma</taxon>
        <taxon>Duttonella</taxon>
    </lineage>
</organism>
<feature type="transmembrane region" description="Helical" evidence="1">
    <location>
        <begin position="164"/>
        <end position="181"/>
    </location>
</feature>
<dbReference type="Pfam" id="PF16825">
    <property type="entry name" value="DUF5075"/>
    <property type="match status" value="1"/>
</dbReference>
<feature type="signal peptide" evidence="2">
    <location>
        <begin position="1"/>
        <end position="38"/>
    </location>
</feature>
<proteinExistence type="predicted"/>
<dbReference type="PANTHER" id="PTHR35613:SF2">
    <property type="entry name" value="C-TYPE LECTIN DOMAIN-CONTAINING PROTEIN"/>
    <property type="match status" value="1"/>
</dbReference>
<name>F9WPA8_TRYVY</name>
<dbReference type="EMBL" id="CAEX01003308">
    <property type="protein sequence ID" value="CCD19383.1"/>
    <property type="molecule type" value="Genomic_DNA"/>
</dbReference>
<accession>F9WPA8</accession>
<reference evidence="3 4" key="1">
    <citation type="journal article" date="2012" name="Proc. Natl. Acad. Sci. U.S.A.">
        <title>Antigenic diversity is generated by distinct evolutionary mechanisms in African trypanosome species.</title>
        <authorList>
            <person name="Jackson A.P."/>
            <person name="Berry A."/>
            <person name="Aslett M."/>
            <person name="Allison H.C."/>
            <person name="Burton P."/>
            <person name="Vavrova-Anderson J."/>
            <person name="Brown R."/>
            <person name="Browne H."/>
            <person name="Corton N."/>
            <person name="Hauser H."/>
            <person name="Gamble J."/>
            <person name="Gilderthorp R."/>
            <person name="Marcello L."/>
            <person name="McQuillan J."/>
            <person name="Otto T.D."/>
            <person name="Quail M.A."/>
            <person name="Sanders M.J."/>
            <person name="van Tonder A."/>
            <person name="Ginger M.L."/>
            <person name="Field M.C."/>
            <person name="Barry J.D."/>
            <person name="Hertz-Fowler C."/>
            <person name="Berriman M."/>
        </authorList>
    </citation>
    <scope>NUCLEOTIDE SEQUENCE</scope>
    <source>
        <strain evidence="3 4">Y486</strain>
    </source>
</reference>
<evidence type="ECO:0000256" key="1">
    <source>
        <dbReference type="SAM" id="Phobius"/>
    </source>
</evidence>
<sequence>MTTDARARTAACVRTAGAWPLLLLLCVHVACHARLASAEDGRVTVNVKRYLSFHSGSFRTAYGQRVDYSSSDRLCREAGAVLAADQSGAAHAGIHEEHYRLAVGKELYSFLGGDALSNAAVRREPTKWCKAGDKTTSLNCVYRWNKGLFLFFPPMNVFRTICCYHVLYFASSYLLFVFFFVKVF</sequence>
<dbReference type="VEuPathDB" id="TriTrypDB:TvY486_0020860"/>
<keyword evidence="1" id="KW-0812">Transmembrane</keyword>
<gene>
    <name evidence="3" type="ORF">TvY486_0020860</name>
</gene>
<keyword evidence="1" id="KW-0472">Membrane</keyword>
<keyword evidence="1" id="KW-1133">Transmembrane helix</keyword>
<keyword evidence="4" id="KW-1185">Reference proteome</keyword>
<dbReference type="InterPro" id="IPR031797">
    <property type="entry name" value="DUF5075"/>
</dbReference>
<evidence type="ECO:0008006" key="5">
    <source>
        <dbReference type="Google" id="ProtNLM"/>
    </source>
</evidence>